<organism evidence="5 6">
    <name type="scientific">Ruminococcus gauvreauii</name>
    <dbReference type="NCBI Taxonomy" id="438033"/>
    <lineage>
        <taxon>Bacteria</taxon>
        <taxon>Bacillati</taxon>
        <taxon>Bacillota</taxon>
        <taxon>Clostridia</taxon>
        <taxon>Eubacteriales</taxon>
        <taxon>Oscillospiraceae</taxon>
        <taxon>Ruminococcus</taxon>
    </lineage>
</organism>
<dbReference type="PRINTS" id="PR00032">
    <property type="entry name" value="HTHARAC"/>
</dbReference>
<dbReference type="RefSeq" id="WP_028529041.1">
    <property type="nucleotide sequence ID" value="NZ_CABLBR010000018.1"/>
</dbReference>
<gene>
    <name evidence="5" type="ORF">NQ502_15110</name>
</gene>
<protein>
    <submittedName>
        <fullName evidence="5">AraC family transcriptional regulator</fullName>
    </submittedName>
</protein>
<evidence type="ECO:0000259" key="4">
    <source>
        <dbReference type="PROSITE" id="PS01124"/>
    </source>
</evidence>
<dbReference type="PANTHER" id="PTHR43280">
    <property type="entry name" value="ARAC-FAMILY TRANSCRIPTIONAL REGULATOR"/>
    <property type="match status" value="1"/>
</dbReference>
<sequence>MDISHELIMPNDDIPFKMFIFEGKDGNYHREKHWHRSIEIFALFEGELQFFINEKEYPLIPGEFMLVNSNEVHSILSPKPNLTIVLQIPLSAFESYYTDEKFIYFSHSSRNQDAEVMTLLHSLYTTYARGECGYELKVLSQFYMLVYLLVTKYRKLDVNPELVRSNKNLNRLSRITSYMKENYAQNLTLESLAQTFGYSPTYLSRMFQKYAGTTFKTYLQNLRLEYAYKQLVNTRTPICEIALSHGFASSKSFSHVFTKRYGVLPSEFRKTEFSKKDKK</sequence>
<dbReference type="SUPFAM" id="SSF51215">
    <property type="entry name" value="Regulatory protein AraC"/>
    <property type="match status" value="1"/>
</dbReference>
<dbReference type="InterPro" id="IPR003313">
    <property type="entry name" value="AraC-bd"/>
</dbReference>
<feature type="domain" description="HTH araC/xylS-type" evidence="4">
    <location>
        <begin position="173"/>
        <end position="271"/>
    </location>
</feature>
<dbReference type="InterPro" id="IPR014710">
    <property type="entry name" value="RmlC-like_jellyroll"/>
</dbReference>
<dbReference type="Pfam" id="PF02311">
    <property type="entry name" value="AraC_binding"/>
    <property type="match status" value="1"/>
</dbReference>
<evidence type="ECO:0000313" key="6">
    <source>
        <dbReference type="Proteomes" id="UP001060164"/>
    </source>
</evidence>
<keyword evidence="3" id="KW-0804">Transcription</keyword>
<dbReference type="InterPro" id="IPR020449">
    <property type="entry name" value="Tscrpt_reg_AraC-type_HTH"/>
</dbReference>
<name>A0ABY5VDK4_9FIRM</name>
<proteinExistence type="predicted"/>
<evidence type="ECO:0000256" key="2">
    <source>
        <dbReference type="ARBA" id="ARBA00023125"/>
    </source>
</evidence>
<keyword evidence="2" id="KW-0238">DNA-binding</keyword>
<dbReference type="InterPro" id="IPR009057">
    <property type="entry name" value="Homeodomain-like_sf"/>
</dbReference>
<dbReference type="Gene3D" id="2.60.120.10">
    <property type="entry name" value="Jelly Rolls"/>
    <property type="match status" value="1"/>
</dbReference>
<keyword evidence="1" id="KW-0805">Transcription regulation</keyword>
<dbReference type="EMBL" id="CP102290">
    <property type="protein sequence ID" value="UWP58689.1"/>
    <property type="molecule type" value="Genomic_DNA"/>
</dbReference>
<evidence type="ECO:0000256" key="1">
    <source>
        <dbReference type="ARBA" id="ARBA00023015"/>
    </source>
</evidence>
<evidence type="ECO:0000256" key="3">
    <source>
        <dbReference type="ARBA" id="ARBA00023163"/>
    </source>
</evidence>
<dbReference type="InterPro" id="IPR018060">
    <property type="entry name" value="HTH_AraC"/>
</dbReference>
<dbReference type="Gene3D" id="1.10.10.60">
    <property type="entry name" value="Homeodomain-like"/>
    <property type="match status" value="2"/>
</dbReference>
<dbReference type="InterPro" id="IPR037923">
    <property type="entry name" value="HTH-like"/>
</dbReference>
<reference evidence="5" key="1">
    <citation type="journal article" date="2022" name="Cell">
        <title>Design, construction, and in vivo augmentation of a complex gut microbiome.</title>
        <authorList>
            <person name="Cheng A.G."/>
            <person name="Ho P.Y."/>
            <person name="Aranda-Diaz A."/>
            <person name="Jain S."/>
            <person name="Yu F.B."/>
            <person name="Meng X."/>
            <person name="Wang M."/>
            <person name="Iakiviak M."/>
            <person name="Nagashima K."/>
            <person name="Zhao A."/>
            <person name="Murugkar P."/>
            <person name="Patil A."/>
            <person name="Atabakhsh K."/>
            <person name="Weakley A."/>
            <person name="Yan J."/>
            <person name="Brumbaugh A.R."/>
            <person name="Higginbottom S."/>
            <person name="Dimas A."/>
            <person name="Shiver A.L."/>
            <person name="Deutschbauer A."/>
            <person name="Neff N."/>
            <person name="Sonnenburg J.L."/>
            <person name="Huang K.C."/>
            <person name="Fischbach M.A."/>
        </authorList>
    </citation>
    <scope>NUCLEOTIDE SEQUENCE</scope>
    <source>
        <strain evidence="5">DSM 19829</strain>
    </source>
</reference>
<keyword evidence="6" id="KW-1185">Reference proteome</keyword>
<dbReference type="Pfam" id="PF12833">
    <property type="entry name" value="HTH_18"/>
    <property type="match status" value="1"/>
</dbReference>
<evidence type="ECO:0000313" key="5">
    <source>
        <dbReference type="EMBL" id="UWP58689.1"/>
    </source>
</evidence>
<dbReference type="PANTHER" id="PTHR43280:SF2">
    <property type="entry name" value="HTH-TYPE TRANSCRIPTIONAL REGULATOR EXSA"/>
    <property type="match status" value="1"/>
</dbReference>
<dbReference type="SMART" id="SM00342">
    <property type="entry name" value="HTH_ARAC"/>
    <property type="match status" value="1"/>
</dbReference>
<dbReference type="Proteomes" id="UP001060164">
    <property type="component" value="Chromosome"/>
</dbReference>
<accession>A0ABY5VDK4</accession>
<dbReference type="PROSITE" id="PS01124">
    <property type="entry name" value="HTH_ARAC_FAMILY_2"/>
    <property type="match status" value="1"/>
</dbReference>
<dbReference type="SUPFAM" id="SSF46689">
    <property type="entry name" value="Homeodomain-like"/>
    <property type="match status" value="2"/>
</dbReference>